<feature type="domain" description="GGDEF" evidence="5">
    <location>
        <begin position="316"/>
        <end position="452"/>
    </location>
</feature>
<comment type="catalytic activity">
    <reaction evidence="2">
        <text>2 GTP = 3',3'-c-di-GMP + 2 diphosphate</text>
        <dbReference type="Rhea" id="RHEA:24898"/>
        <dbReference type="ChEBI" id="CHEBI:33019"/>
        <dbReference type="ChEBI" id="CHEBI:37565"/>
        <dbReference type="ChEBI" id="CHEBI:58805"/>
        <dbReference type="EC" id="2.7.7.65"/>
    </reaction>
</comment>
<dbReference type="Gene3D" id="3.40.50.2300">
    <property type="match status" value="1"/>
</dbReference>
<dbReference type="PROSITE" id="PS50110">
    <property type="entry name" value="RESPONSE_REGULATORY"/>
    <property type="match status" value="1"/>
</dbReference>
<evidence type="ECO:0000313" key="6">
    <source>
        <dbReference type="EMBL" id="ACA21545.1"/>
    </source>
</evidence>
<evidence type="ECO:0000259" key="5">
    <source>
        <dbReference type="PROSITE" id="PS50887"/>
    </source>
</evidence>
<evidence type="ECO:0000259" key="4">
    <source>
        <dbReference type="PROSITE" id="PS50110"/>
    </source>
</evidence>
<evidence type="ECO:0000256" key="3">
    <source>
        <dbReference type="PROSITE-ProRule" id="PRU00169"/>
    </source>
</evidence>
<evidence type="ECO:0000256" key="2">
    <source>
        <dbReference type="ARBA" id="ARBA00034247"/>
    </source>
</evidence>
<proteinExistence type="predicted"/>
<dbReference type="PANTHER" id="PTHR45138">
    <property type="entry name" value="REGULATORY COMPONENTS OF SENSORY TRANSDUCTION SYSTEM"/>
    <property type="match status" value="1"/>
</dbReference>
<dbReference type="InterPro" id="IPR050469">
    <property type="entry name" value="Diguanylate_Cyclase"/>
</dbReference>
<evidence type="ECO:0000256" key="1">
    <source>
        <dbReference type="ARBA" id="ARBA00012528"/>
    </source>
</evidence>
<dbReference type="FunFam" id="3.30.70.270:FF:000001">
    <property type="entry name" value="Diguanylate cyclase domain protein"/>
    <property type="match status" value="1"/>
</dbReference>
<dbReference type="GO" id="GO:0043709">
    <property type="term" value="P:cell adhesion involved in single-species biofilm formation"/>
    <property type="evidence" value="ECO:0007669"/>
    <property type="project" value="TreeGrafter"/>
</dbReference>
<dbReference type="GO" id="GO:0000160">
    <property type="term" value="P:phosphorelay signal transduction system"/>
    <property type="evidence" value="ECO:0007669"/>
    <property type="project" value="InterPro"/>
</dbReference>
<dbReference type="InterPro" id="IPR011006">
    <property type="entry name" value="CheY-like_superfamily"/>
</dbReference>
<dbReference type="EMBL" id="EU410957">
    <property type="protein sequence ID" value="ACA21545.1"/>
    <property type="molecule type" value="Genomic_DNA"/>
</dbReference>
<dbReference type="InterPro" id="IPR029787">
    <property type="entry name" value="Nucleotide_cyclase"/>
</dbReference>
<sequence>MSGHLLLYSPKTKTQLPVGQILCDALYHVTTASSRAEFESYAPHRIWDCLIILGGSPSLLHQLSAITPNQKMPIIVILEAHNSGCRMQFLRAGADEILQRPITGKALLSRLRSLLRRRRTHQEFTLRADTNRALGFHEAKAVFQSKPKCVVIQIHHDQTHAMLDKFHALKEYYLEITTPAALFLTDQKRPSNLCYILLDIAQNPLIAHNLLLSMRTHDLTRHAASILASASIETATTLAALDLGADDVLFPTFSGSEIAHRIATQLVHKRVNDHLRAMVQEGFKAAVTDPLTGLYNRRYAMTHLCHQFQRATQGQTDLALFVLDLDFFKRVNDTYGHAEGDQVLRRVAKLLQHVTRASDMVARFGREEFLVVLPDASAEIAGNIAERVCTMIRRLKIGPNLIEITASIGVSLRYNAAQIHVHLTAQELMKQADRALYRAKAMGRDRVSYFAEQAA</sequence>
<dbReference type="PROSITE" id="PS50887">
    <property type="entry name" value="GGDEF"/>
    <property type="match status" value="1"/>
</dbReference>
<dbReference type="Pfam" id="PF00990">
    <property type="entry name" value="GGDEF"/>
    <property type="match status" value="1"/>
</dbReference>
<dbReference type="PANTHER" id="PTHR45138:SF9">
    <property type="entry name" value="DIGUANYLATE CYCLASE DGCM-RELATED"/>
    <property type="match status" value="1"/>
</dbReference>
<organism evidence="6">
    <name type="scientific">Pelagibacter ubique</name>
    <dbReference type="NCBI Taxonomy" id="198252"/>
    <lineage>
        <taxon>Bacteria</taxon>
        <taxon>Pseudomonadati</taxon>
        <taxon>Pseudomonadota</taxon>
        <taxon>Alphaproteobacteria</taxon>
        <taxon>Candidatus Pelagibacterales</taxon>
        <taxon>Candidatus Pelagibacteraceae</taxon>
        <taxon>Candidatus Pelagibacter</taxon>
    </lineage>
</organism>
<comment type="caution">
    <text evidence="3">Lacks conserved residue(s) required for the propagation of feature annotation.</text>
</comment>
<dbReference type="Gene3D" id="3.30.70.270">
    <property type="match status" value="1"/>
</dbReference>
<reference evidence="6" key="1">
    <citation type="journal article" date="2008" name="ISME J.">
        <title>A rare SAR11 fosmid clone confirming genetic variability in the 'Candidatus Pelagibacter ubique' genome.</title>
        <authorList>
            <person name="Gilbert J.A."/>
            <person name="Muhling M."/>
            <person name="Joint I."/>
        </authorList>
    </citation>
    <scope>NUCLEOTIDE SEQUENCE</scope>
</reference>
<protein>
    <recommendedName>
        <fullName evidence="1">diguanylate cyclase</fullName>
        <ecNumber evidence="1">2.7.7.65</ecNumber>
    </recommendedName>
</protein>
<dbReference type="EC" id="2.7.7.65" evidence="1"/>
<dbReference type="GO" id="GO:0052621">
    <property type="term" value="F:diguanylate cyclase activity"/>
    <property type="evidence" value="ECO:0007669"/>
    <property type="project" value="UniProtKB-EC"/>
</dbReference>
<dbReference type="InterPro" id="IPR000160">
    <property type="entry name" value="GGDEF_dom"/>
</dbReference>
<dbReference type="NCBIfam" id="TIGR00254">
    <property type="entry name" value="GGDEF"/>
    <property type="match status" value="1"/>
</dbReference>
<name>B1A0P6_PELUQ</name>
<dbReference type="AlphaFoldDB" id="B1A0P6"/>
<dbReference type="CDD" id="cd01949">
    <property type="entry name" value="GGDEF"/>
    <property type="match status" value="1"/>
</dbReference>
<dbReference type="SUPFAM" id="SSF52172">
    <property type="entry name" value="CheY-like"/>
    <property type="match status" value="2"/>
</dbReference>
<dbReference type="SMART" id="SM00267">
    <property type="entry name" value="GGDEF"/>
    <property type="match status" value="1"/>
</dbReference>
<dbReference type="GO" id="GO:1902201">
    <property type="term" value="P:negative regulation of bacterial-type flagellum-dependent cell motility"/>
    <property type="evidence" value="ECO:0007669"/>
    <property type="project" value="TreeGrafter"/>
</dbReference>
<dbReference type="GO" id="GO:0005886">
    <property type="term" value="C:plasma membrane"/>
    <property type="evidence" value="ECO:0007669"/>
    <property type="project" value="TreeGrafter"/>
</dbReference>
<dbReference type="SUPFAM" id="SSF55073">
    <property type="entry name" value="Nucleotide cyclase"/>
    <property type="match status" value="1"/>
</dbReference>
<dbReference type="InterPro" id="IPR001789">
    <property type="entry name" value="Sig_transdc_resp-reg_receiver"/>
</dbReference>
<dbReference type="InterPro" id="IPR043128">
    <property type="entry name" value="Rev_trsase/Diguanyl_cyclase"/>
</dbReference>
<accession>B1A0P6</accession>
<feature type="domain" description="Response regulatory" evidence="4">
    <location>
        <begin position="4"/>
        <end position="115"/>
    </location>
</feature>